<dbReference type="SUPFAM" id="SSF140931">
    <property type="entry name" value="Fic-like"/>
    <property type="match status" value="1"/>
</dbReference>
<feature type="domain" description="Fido" evidence="8">
    <location>
        <begin position="54"/>
        <end position="191"/>
    </location>
</feature>
<dbReference type="Gene3D" id="1.10.3290.10">
    <property type="entry name" value="Fido-like domain"/>
    <property type="match status" value="1"/>
</dbReference>
<comment type="caution">
    <text evidence="9">The sequence shown here is derived from an EMBL/GenBank/DDBJ whole genome shotgun (WGS) entry which is preliminary data.</text>
</comment>
<sequence length="198" mass="23151">MTDKYGVGQDPYCYPNSSLLINLLDLKSEEELIAAEVEFTSYRLSTFIPDFDNLSFDYLCHIHYHLFQDLYSWAGQIRTVDIAKQSTHFCNVRFISKSAEKCFEVLPRNNYFREMPLPVFINNLADFFCEVNVLHPFREGNGRSLRLFCEVLALQAGYELSWHHISQEDWLLTNIAGYQGDLMPLFRLFRLATKPIDI</sequence>
<protein>
    <recommendedName>
        <fullName evidence="5">protein adenylyltransferase</fullName>
        <ecNumber evidence="5">2.7.7.108</ecNumber>
    </recommendedName>
</protein>
<reference evidence="9 10" key="1">
    <citation type="journal article" date="2012" name="J. Bacteriol.">
        <title>Genome Sequence of Extracellular-Protease-Producing Alishewanella jeotgali Isolated from Traditional Korean Fermented Seafood.</title>
        <authorList>
            <person name="Jung J."/>
            <person name="Chun J."/>
            <person name="Park W."/>
        </authorList>
    </citation>
    <scope>NUCLEOTIDE SEQUENCE [LARGE SCALE GENOMIC DNA]</scope>
    <source>
        <strain evidence="9 10">KCTC 22429</strain>
    </source>
</reference>
<dbReference type="GO" id="GO:0005524">
    <property type="term" value="F:ATP binding"/>
    <property type="evidence" value="ECO:0007669"/>
    <property type="project" value="UniProtKB-KW"/>
</dbReference>
<dbReference type="EMBL" id="AHTH01000049">
    <property type="protein sequence ID" value="EHR39733.1"/>
    <property type="molecule type" value="Genomic_DNA"/>
</dbReference>
<name>H3ZI91_9ALTE</name>
<dbReference type="RefSeq" id="WP_008951644.1">
    <property type="nucleotide sequence ID" value="NZ_AHTH01000049.1"/>
</dbReference>
<dbReference type="AlphaFoldDB" id="H3ZI91"/>
<evidence type="ECO:0000256" key="1">
    <source>
        <dbReference type="ARBA" id="ARBA00022679"/>
    </source>
</evidence>
<dbReference type="PANTHER" id="PTHR39560:SF1">
    <property type="entry name" value="PROTEIN ADENYLYLTRANSFERASE FIC-RELATED"/>
    <property type="match status" value="1"/>
</dbReference>
<keyword evidence="1" id="KW-0808">Transferase</keyword>
<dbReference type="NCBIfam" id="NF007672">
    <property type="entry name" value="PRK10347.1"/>
    <property type="match status" value="1"/>
</dbReference>
<dbReference type="PATRIC" id="fig|1129374.4.peg.3074"/>
<evidence type="ECO:0000256" key="2">
    <source>
        <dbReference type="ARBA" id="ARBA00022695"/>
    </source>
</evidence>
<dbReference type="STRING" id="1129374.AJE_15509"/>
<dbReference type="GO" id="GO:0070733">
    <property type="term" value="F:AMPylase activity"/>
    <property type="evidence" value="ECO:0007669"/>
    <property type="project" value="UniProtKB-EC"/>
</dbReference>
<evidence type="ECO:0000313" key="9">
    <source>
        <dbReference type="EMBL" id="EHR39733.1"/>
    </source>
</evidence>
<comment type="catalytic activity">
    <reaction evidence="6">
        <text>L-threonyl-[protein] + ATP = 3-O-(5'-adenylyl)-L-threonyl-[protein] + diphosphate</text>
        <dbReference type="Rhea" id="RHEA:54292"/>
        <dbReference type="Rhea" id="RHEA-COMP:11060"/>
        <dbReference type="Rhea" id="RHEA-COMP:13847"/>
        <dbReference type="ChEBI" id="CHEBI:30013"/>
        <dbReference type="ChEBI" id="CHEBI:30616"/>
        <dbReference type="ChEBI" id="CHEBI:33019"/>
        <dbReference type="ChEBI" id="CHEBI:138113"/>
        <dbReference type="EC" id="2.7.7.108"/>
    </reaction>
</comment>
<keyword evidence="3" id="KW-0547">Nucleotide-binding</keyword>
<evidence type="ECO:0000259" key="8">
    <source>
        <dbReference type="PROSITE" id="PS51459"/>
    </source>
</evidence>
<dbReference type="GO" id="GO:0051302">
    <property type="term" value="P:regulation of cell division"/>
    <property type="evidence" value="ECO:0007669"/>
    <property type="project" value="TreeGrafter"/>
</dbReference>
<evidence type="ECO:0000313" key="10">
    <source>
        <dbReference type="Proteomes" id="UP000012046"/>
    </source>
</evidence>
<proteinExistence type="predicted"/>
<dbReference type="EC" id="2.7.7.108" evidence="5"/>
<gene>
    <name evidence="9" type="ORF">AJE_15509</name>
</gene>
<comment type="catalytic activity">
    <reaction evidence="7">
        <text>L-tyrosyl-[protein] + ATP = O-(5'-adenylyl)-L-tyrosyl-[protein] + diphosphate</text>
        <dbReference type="Rhea" id="RHEA:54288"/>
        <dbReference type="Rhea" id="RHEA-COMP:10136"/>
        <dbReference type="Rhea" id="RHEA-COMP:13846"/>
        <dbReference type="ChEBI" id="CHEBI:30616"/>
        <dbReference type="ChEBI" id="CHEBI:33019"/>
        <dbReference type="ChEBI" id="CHEBI:46858"/>
        <dbReference type="ChEBI" id="CHEBI:83624"/>
        <dbReference type="EC" id="2.7.7.108"/>
    </reaction>
</comment>
<evidence type="ECO:0000256" key="6">
    <source>
        <dbReference type="ARBA" id="ARBA00047939"/>
    </source>
</evidence>
<keyword evidence="10" id="KW-1185">Reference proteome</keyword>
<accession>H3ZI91</accession>
<dbReference type="PROSITE" id="PS51459">
    <property type="entry name" value="FIDO"/>
    <property type="match status" value="1"/>
</dbReference>
<evidence type="ECO:0000256" key="5">
    <source>
        <dbReference type="ARBA" id="ARBA00034531"/>
    </source>
</evidence>
<dbReference type="eggNOG" id="COG2184">
    <property type="taxonomic scope" value="Bacteria"/>
</dbReference>
<dbReference type="Pfam" id="PF02661">
    <property type="entry name" value="Fic"/>
    <property type="match status" value="1"/>
</dbReference>
<keyword evidence="4" id="KW-0067">ATP-binding</keyword>
<dbReference type="InterPro" id="IPR036597">
    <property type="entry name" value="Fido-like_dom_sf"/>
</dbReference>
<organism evidence="9 10">
    <name type="scientific">Alishewanella jeotgali KCTC 22429</name>
    <dbReference type="NCBI Taxonomy" id="1129374"/>
    <lineage>
        <taxon>Bacteria</taxon>
        <taxon>Pseudomonadati</taxon>
        <taxon>Pseudomonadota</taxon>
        <taxon>Gammaproteobacteria</taxon>
        <taxon>Alteromonadales</taxon>
        <taxon>Alteromonadaceae</taxon>
        <taxon>Alishewanella</taxon>
    </lineage>
</organism>
<dbReference type="Proteomes" id="UP000012046">
    <property type="component" value="Unassembled WGS sequence"/>
</dbReference>
<evidence type="ECO:0000256" key="7">
    <source>
        <dbReference type="ARBA" id="ARBA00048696"/>
    </source>
</evidence>
<dbReference type="InterPro" id="IPR003812">
    <property type="entry name" value="Fido"/>
</dbReference>
<keyword evidence="2" id="KW-0548">Nucleotidyltransferase</keyword>
<evidence type="ECO:0000256" key="4">
    <source>
        <dbReference type="ARBA" id="ARBA00022840"/>
    </source>
</evidence>
<dbReference type="PANTHER" id="PTHR39560">
    <property type="entry name" value="PROTEIN ADENYLYLTRANSFERASE FIC-RELATED"/>
    <property type="match status" value="1"/>
</dbReference>
<evidence type="ECO:0000256" key="3">
    <source>
        <dbReference type="ARBA" id="ARBA00022741"/>
    </source>
</evidence>